<evidence type="ECO:0000313" key="3">
    <source>
        <dbReference type="EMBL" id="CRK25530.1"/>
    </source>
</evidence>
<dbReference type="InterPro" id="IPR001849">
    <property type="entry name" value="PH_domain"/>
</dbReference>
<dbReference type="SUPFAM" id="SSF50729">
    <property type="entry name" value="PH domain-like"/>
    <property type="match status" value="2"/>
</dbReference>
<accession>A0A0G4LVB4</accession>
<dbReference type="InterPro" id="IPR051707">
    <property type="entry name" value="PI-Interact_SigTrans_Reg"/>
</dbReference>
<feature type="domain" description="PH" evidence="2">
    <location>
        <begin position="86"/>
        <end position="183"/>
    </location>
</feature>
<dbReference type="SMART" id="SM00233">
    <property type="entry name" value="PH"/>
    <property type="match status" value="2"/>
</dbReference>
<dbReference type="Pfam" id="PF00169">
    <property type="entry name" value="PH"/>
    <property type="match status" value="2"/>
</dbReference>
<feature type="region of interest" description="Disordered" evidence="1">
    <location>
        <begin position="280"/>
        <end position="312"/>
    </location>
</feature>
<protein>
    <recommendedName>
        <fullName evidence="2">PH domain-containing protein</fullName>
    </recommendedName>
</protein>
<feature type="region of interest" description="Disordered" evidence="1">
    <location>
        <begin position="217"/>
        <end position="265"/>
    </location>
</feature>
<reference evidence="4" key="1">
    <citation type="submission" date="2015-05" db="EMBL/GenBank/DDBJ databases">
        <authorList>
            <person name="Fogelqvist Johan"/>
        </authorList>
    </citation>
    <scope>NUCLEOTIDE SEQUENCE [LARGE SCALE GENOMIC DNA]</scope>
</reference>
<dbReference type="PROSITE" id="PS50003">
    <property type="entry name" value="PH_DOMAIN"/>
    <property type="match status" value="2"/>
</dbReference>
<dbReference type="EMBL" id="CVQH01018890">
    <property type="protein sequence ID" value="CRK25530.1"/>
    <property type="molecule type" value="Genomic_DNA"/>
</dbReference>
<dbReference type="STRING" id="100787.A0A0G4LVB4"/>
<dbReference type="CDD" id="cd13298">
    <property type="entry name" value="PH1_PH_fungal"/>
    <property type="match status" value="1"/>
</dbReference>
<evidence type="ECO:0000259" key="2">
    <source>
        <dbReference type="PROSITE" id="PS50003"/>
    </source>
</evidence>
<evidence type="ECO:0000313" key="4">
    <source>
        <dbReference type="Proteomes" id="UP000044602"/>
    </source>
</evidence>
<feature type="domain" description="PH" evidence="2">
    <location>
        <begin position="321"/>
        <end position="420"/>
    </location>
</feature>
<dbReference type="Gene3D" id="2.30.29.30">
    <property type="entry name" value="Pleckstrin-homology domain (PH domain)/Phosphotyrosine-binding domain (PTB)"/>
    <property type="match status" value="2"/>
</dbReference>
<dbReference type="PANTHER" id="PTHR14336:SF15">
    <property type="entry name" value="DUAL ADAPTER FOR PHOSPHOTYROSINE AND 3-PHOSPHOTYROSINE AND 3-PHOSPHOINOSITIDE"/>
    <property type="match status" value="1"/>
</dbReference>
<dbReference type="PANTHER" id="PTHR14336">
    <property type="entry name" value="TANDEM PH DOMAIN CONTAINING PROTEIN"/>
    <property type="match status" value="1"/>
</dbReference>
<sequence length="446" mass="49929">AVNGLITIPLESYLALTHASRSPTMAAVSQQLRPVLPERGTTIAIPTAAPPALISSDANQTRLRSRSMLDTYASPVNQNGSFEFDREVKSGHVQKRTQKTKTWKSIYLVLRPNALSLYKTDKEDKLRHKINLSDLTAVALLRDPKQKRKHVFGCFSPAKNYHFQAKDDNDAQQWVDLIRTYARIDEEEEELLLASPVAQRGSYLPPISNGSYADPALRERVTSSSPEPLDPPAPRFVSTDKRRPSNMLDSSGYSGNELASHSDFSDTEMQRLRGMSIEDLAGQSPQDSGVLSDSGLPDRPQMKHRNSSQVSGLNLEHDPDRVIWQGWLWFLRNKGGVRQWKRQWAVLRPRNFILYKDESEYTAQVLRPMSAIVDVVDIDPVSKTKSHCLQLITDEKSYRFCAPDEESLVLCLGAFKSLLAKRRELEARAAANASHATAIPAPVTTV</sequence>
<dbReference type="Proteomes" id="UP000044602">
    <property type="component" value="Unassembled WGS sequence"/>
</dbReference>
<feature type="compositionally biased region" description="Polar residues" evidence="1">
    <location>
        <begin position="247"/>
        <end position="259"/>
    </location>
</feature>
<organism evidence="3 4">
    <name type="scientific">Verticillium longisporum</name>
    <name type="common">Verticillium dahliae var. longisporum</name>
    <dbReference type="NCBI Taxonomy" id="100787"/>
    <lineage>
        <taxon>Eukaryota</taxon>
        <taxon>Fungi</taxon>
        <taxon>Dikarya</taxon>
        <taxon>Ascomycota</taxon>
        <taxon>Pezizomycotina</taxon>
        <taxon>Sordariomycetes</taxon>
        <taxon>Hypocreomycetidae</taxon>
        <taxon>Glomerellales</taxon>
        <taxon>Plectosphaerellaceae</taxon>
        <taxon>Verticillium</taxon>
    </lineage>
</organism>
<dbReference type="AlphaFoldDB" id="A0A0G4LVB4"/>
<evidence type="ECO:0000256" key="1">
    <source>
        <dbReference type="SAM" id="MobiDB-lite"/>
    </source>
</evidence>
<proteinExistence type="predicted"/>
<name>A0A0G4LVB4_VERLO</name>
<gene>
    <name evidence="3" type="ORF">BN1708_004061</name>
</gene>
<keyword evidence="4" id="KW-1185">Reference proteome</keyword>
<feature type="non-terminal residue" evidence="3">
    <location>
        <position position="1"/>
    </location>
</feature>
<dbReference type="CDD" id="cd13299">
    <property type="entry name" value="PH2_PH_fungal"/>
    <property type="match status" value="1"/>
</dbReference>
<dbReference type="InterPro" id="IPR011993">
    <property type="entry name" value="PH-like_dom_sf"/>
</dbReference>